<dbReference type="PANTHER" id="PTHR40082">
    <property type="entry name" value="BLR5956 PROTEIN"/>
    <property type="match status" value="1"/>
</dbReference>
<dbReference type="InterPro" id="IPR036108">
    <property type="entry name" value="4pyrrol_syn_uPrphyn_synt_sf"/>
</dbReference>
<gene>
    <name evidence="4" type="ORF">GCM10009821_11650</name>
</gene>
<reference evidence="4 5" key="1">
    <citation type="journal article" date="2019" name="Int. J. Syst. Evol. Microbiol.">
        <title>The Global Catalogue of Microorganisms (GCM) 10K type strain sequencing project: providing services to taxonomists for standard genome sequencing and annotation.</title>
        <authorList>
            <consortium name="The Broad Institute Genomics Platform"/>
            <consortium name="The Broad Institute Genome Sequencing Center for Infectious Disease"/>
            <person name="Wu L."/>
            <person name="Ma J."/>
        </authorList>
    </citation>
    <scope>NUCLEOTIDE SEQUENCE [LARGE SCALE GENOMIC DNA]</scope>
    <source>
        <strain evidence="4 5">JCM 15749</strain>
    </source>
</reference>
<feature type="DNA-binding region" description="OmpR/PhoB-type" evidence="2">
    <location>
        <begin position="277"/>
        <end position="369"/>
    </location>
</feature>
<proteinExistence type="predicted"/>
<dbReference type="Gene3D" id="3.40.50.10090">
    <property type="match status" value="2"/>
</dbReference>
<dbReference type="InterPro" id="IPR016032">
    <property type="entry name" value="Sig_transdc_resp-reg_C-effctor"/>
</dbReference>
<dbReference type="InterPro" id="IPR039793">
    <property type="entry name" value="UROS/Hem4"/>
</dbReference>
<dbReference type="PROSITE" id="PS51755">
    <property type="entry name" value="OMPR_PHOB"/>
    <property type="match status" value="1"/>
</dbReference>
<dbReference type="SMART" id="SM00862">
    <property type="entry name" value="Trans_reg_C"/>
    <property type="match status" value="1"/>
</dbReference>
<dbReference type="Pfam" id="PF00486">
    <property type="entry name" value="Trans_reg_C"/>
    <property type="match status" value="1"/>
</dbReference>
<protein>
    <submittedName>
        <fullName evidence="4">Uroporphyrinogen-III synthase</fullName>
    </submittedName>
</protein>
<dbReference type="CDD" id="cd06578">
    <property type="entry name" value="HemD"/>
    <property type="match status" value="1"/>
</dbReference>
<evidence type="ECO:0000256" key="1">
    <source>
        <dbReference type="ARBA" id="ARBA00023125"/>
    </source>
</evidence>
<dbReference type="SUPFAM" id="SSF69618">
    <property type="entry name" value="HemD-like"/>
    <property type="match status" value="1"/>
</dbReference>
<dbReference type="NCBIfam" id="NF005568">
    <property type="entry name" value="PRK07239.1"/>
    <property type="match status" value="1"/>
</dbReference>
<dbReference type="Gene3D" id="1.10.10.10">
    <property type="entry name" value="Winged helix-like DNA-binding domain superfamily/Winged helix DNA-binding domain"/>
    <property type="match status" value="1"/>
</dbReference>
<dbReference type="Proteomes" id="UP001501480">
    <property type="component" value="Unassembled WGS sequence"/>
</dbReference>
<keyword evidence="5" id="KW-1185">Reference proteome</keyword>
<dbReference type="InterPro" id="IPR036388">
    <property type="entry name" value="WH-like_DNA-bd_sf"/>
</dbReference>
<organism evidence="4 5">
    <name type="scientific">Aeromicrobium halocynthiae</name>
    <dbReference type="NCBI Taxonomy" id="560557"/>
    <lineage>
        <taxon>Bacteria</taxon>
        <taxon>Bacillati</taxon>
        <taxon>Actinomycetota</taxon>
        <taxon>Actinomycetes</taxon>
        <taxon>Propionibacteriales</taxon>
        <taxon>Nocardioidaceae</taxon>
        <taxon>Aeromicrobium</taxon>
    </lineage>
</organism>
<dbReference type="PANTHER" id="PTHR40082:SF1">
    <property type="entry name" value="BLR5956 PROTEIN"/>
    <property type="match status" value="1"/>
</dbReference>
<dbReference type="EMBL" id="BAAAPY010000003">
    <property type="protein sequence ID" value="GAA2074509.1"/>
    <property type="molecule type" value="Genomic_DNA"/>
</dbReference>
<accession>A0ABN2VXS8</accession>
<dbReference type="SUPFAM" id="SSF46894">
    <property type="entry name" value="C-terminal effector domain of the bipartite response regulators"/>
    <property type="match status" value="1"/>
</dbReference>
<keyword evidence="1 2" id="KW-0238">DNA-binding</keyword>
<evidence type="ECO:0000256" key="2">
    <source>
        <dbReference type="PROSITE-ProRule" id="PRU01091"/>
    </source>
</evidence>
<feature type="domain" description="OmpR/PhoB-type" evidence="3">
    <location>
        <begin position="277"/>
        <end position="369"/>
    </location>
</feature>
<sequence>MIVNALRPVLAGTSMLVTAQRRAEELAGALQRRGACVTTASSLGVESHIDEAGLLAATRRLLDSPPDVLVVTTGIGFRGWLDTAEASGFGHELVEALGRTRIVARGPKARGALQAAGLTPDWVAESETSAEIVTLLLTEGVDGLHVAVQHHGAGDDGIETALRGAGATTTTLVVYRWGPPPDPAAVDRSAQVAVAGGYDAVVFTSSPGASAWFEVVDAHGGVDALHELVAARRLTLAAVGPVTADPLVARGFGPLVPERSRLGALVRELIVHLGEDATAIQVPEGSLRLRATSVTLDHEVQPVSPSGLAVLRLLAEKPGSVYSREQLLAVLPGDSRDPHTAEMAVARLREAVGRSTIRTVVKRGYRLAVEEDA</sequence>
<dbReference type="CDD" id="cd00383">
    <property type="entry name" value="trans_reg_C"/>
    <property type="match status" value="1"/>
</dbReference>
<evidence type="ECO:0000313" key="4">
    <source>
        <dbReference type="EMBL" id="GAA2074509.1"/>
    </source>
</evidence>
<dbReference type="Pfam" id="PF02602">
    <property type="entry name" value="HEM4"/>
    <property type="match status" value="1"/>
</dbReference>
<evidence type="ECO:0000259" key="3">
    <source>
        <dbReference type="PROSITE" id="PS51755"/>
    </source>
</evidence>
<dbReference type="InterPro" id="IPR001867">
    <property type="entry name" value="OmpR/PhoB-type_DNA-bd"/>
</dbReference>
<evidence type="ECO:0000313" key="5">
    <source>
        <dbReference type="Proteomes" id="UP001501480"/>
    </source>
</evidence>
<dbReference type="InterPro" id="IPR003754">
    <property type="entry name" value="4pyrrol_synth_uPrphyn_synth"/>
</dbReference>
<name>A0ABN2VXS8_9ACTN</name>
<comment type="caution">
    <text evidence="4">The sequence shown here is derived from an EMBL/GenBank/DDBJ whole genome shotgun (WGS) entry which is preliminary data.</text>
</comment>